<accession>A0A0R2RTZ4</accession>
<dbReference type="PANTHER" id="PTHR40202:SF1">
    <property type="entry name" value="HD DOMAIN-CONTAINING PROTEIN"/>
    <property type="match status" value="1"/>
</dbReference>
<dbReference type="InterPro" id="IPR006675">
    <property type="entry name" value="HDIG_dom"/>
</dbReference>
<dbReference type="NCBIfam" id="TIGR00277">
    <property type="entry name" value="HDIG"/>
    <property type="match status" value="1"/>
</dbReference>
<dbReference type="SUPFAM" id="SSF109604">
    <property type="entry name" value="HD-domain/PDEase-like"/>
    <property type="match status" value="1"/>
</dbReference>
<proteinExistence type="predicted"/>
<dbReference type="EMBL" id="LIBB01000701">
    <property type="protein sequence ID" value="KRO66111.1"/>
    <property type="molecule type" value="Genomic_DNA"/>
</dbReference>
<protein>
    <submittedName>
        <fullName evidence="2">Phosphohydrolase</fullName>
    </submittedName>
</protein>
<dbReference type="Gene3D" id="1.10.3210.10">
    <property type="entry name" value="Hypothetical protein af1432"/>
    <property type="match status" value="1"/>
</dbReference>
<keyword evidence="2" id="KW-0378">Hydrolase</keyword>
<dbReference type="Proteomes" id="UP000051934">
    <property type="component" value="Unassembled WGS sequence"/>
</dbReference>
<dbReference type="AlphaFoldDB" id="A0A0R2RTZ4"/>
<organism evidence="2 3">
    <name type="scientific">OM182 bacterium BACL3 MAG-120507-bin80</name>
    <dbReference type="NCBI Taxonomy" id="1655577"/>
    <lineage>
        <taxon>Bacteria</taxon>
        <taxon>Pseudomonadati</taxon>
        <taxon>Pseudomonadota</taxon>
        <taxon>Gammaproteobacteria</taxon>
        <taxon>OMG group</taxon>
        <taxon>OM182 clade</taxon>
    </lineage>
</organism>
<feature type="domain" description="HD" evidence="1">
    <location>
        <begin position="32"/>
        <end position="110"/>
    </location>
</feature>
<dbReference type="InterPro" id="IPR006674">
    <property type="entry name" value="HD_domain"/>
</dbReference>
<evidence type="ECO:0000259" key="1">
    <source>
        <dbReference type="Pfam" id="PF01966"/>
    </source>
</evidence>
<dbReference type="Pfam" id="PF01966">
    <property type="entry name" value="HD"/>
    <property type="match status" value="1"/>
</dbReference>
<dbReference type="PANTHER" id="PTHR40202">
    <property type="match status" value="1"/>
</dbReference>
<reference evidence="2 3" key="1">
    <citation type="submission" date="2015-10" db="EMBL/GenBank/DDBJ databases">
        <title>Metagenome-Assembled Genomes uncover a global brackish microbiome.</title>
        <authorList>
            <person name="Hugerth L.W."/>
            <person name="Larsson J."/>
            <person name="Alneberg J."/>
            <person name="Lindh M.V."/>
            <person name="Legrand C."/>
            <person name="Pinhassi J."/>
            <person name="Andersson A.F."/>
        </authorList>
    </citation>
    <scope>NUCLEOTIDE SEQUENCE [LARGE SCALE GENOMIC DNA]</scope>
    <source>
        <strain evidence="2">BACL4 MAG-120507-bin80</strain>
    </source>
</reference>
<evidence type="ECO:0000313" key="3">
    <source>
        <dbReference type="Proteomes" id="UP000051934"/>
    </source>
</evidence>
<dbReference type="CDD" id="cd00077">
    <property type="entry name" value="HDc"/>
    <property type="match status" value="1"/>
</dbReference>
<comment type="caution">
    <text evidence="2">The sequence shown here is derived from an EMBL/GenBank/DDBJ whole genome shotgun (WGS) entry which is preliminary data.</text>
</comment>
<dbReference type="InterPro" id="IPR052567">
    <property type="entry name" value="OP_Dioxygenase"/>
</dbReference>
<sequence length="193" mass="21735">MNCKIESVLYQVFEPYLKHGADDYIGEAVSQIEHMSQCAELARLQGHDDEVILAAFFHDLGHICAKYDEADNMGGFGRISHEKVGADFLRARGFSEKIATLVERHVEAKRYLCARSSAYYNKLSAASKQTLKFQGGPMSAAEVAAFESDPLHSLYIELRAWDELAKQQNHPVPDLDIYRSMARKHLQQQDAVS</sequence>
<name>A0A0R2RTZ4_9GAMM</name>
<dbReference type="InterPro" id="IPR003607">
    <property type="entry name" value="HD/PDEase_dom"/>
</dbReference>
<gene>
    <name evidence="2" type="ORF">ABR69_06625</name>
</gene>
<dbReference type="GO" id="GO:0016787">
    <property type="term" value="F:hydrolase activity"/>
    <property type="evidence" value="ECO:0007669"/>
    <property type="project" value="UniProtKB-KW"/>
</dbReference>
<evidence type="ECO:0000313" key="2">
    <source>
        <dbReference type="EMBL" id="KRO66111.1"/>
    </source>
</evidence>